<dbReference type="SUPFAM" id="SSF51338">
    <property type="entry name" value="Composite domain of metallo-dependent hydrolases"/>
    <property type="match status" value="1"/>
</dbReference>
<dbReference type="SUPFAM" id="SSF51556">
    <property type="entry name" value="Metallo-dependent hydrolases"/>
    <property type="match status" value="1"/>
</dbReference>
<dbReference type="Gene3D" id="2.30.40.10">
    <property type="entry name" value="Urease, subunit C, domain 1"/>
    <property type="match status" value="1"/>
</dbReference>
<dbReference type="PANTHER" id="PTHR22642">
    <property type="entry name" value="IMIDAZOLONEPROPIONASE"/>
    <property type="match status" value="1"/>
</dbReference>
<dbReference type="InterPro" id="IPR011059">
    <property type="entry name" value="Metal-dep_hydrolase_composite"/>
</dbReference>
<dbReference type="EMBL" id="LIUF01000001">
    <property type="protein sequence ID" value="KOX94487.1"/>
    <property type="molecule type" value="Genomic_DNA"/>
</dbReference>
<feature type="domain" description="Amidohydrolase 3" evidence="1">
    <location>
        <begin position="45"/>
        <end position="494"/>
    </location>
</feature>
<dbReference type="InterPro" id="IPR032466">
    <property type="entry name" value="Metal_Hydrolase"/>
</dbReference>
<dbReference type="GO" id="GO:0016810">
    <property type="term" value="F:hydrolase activity, acting on carbon-nitrogen (but not peptide) bonds"/>
    <property type="evidence" value="ECO:0007669"/>
    <property type="project" value="InterPro"/>
</dbReference>
<dbReference type="Proteomes" id="UP000037729">
    <property type="component" value="Unassembled WGS sequence"/>
</dbReference>
<evidence type="ECO:0000259" key="1">
    <source>
        <dbReference type="Pfam" id="PF07969"/>
    </source>
</evidence>
<proteinExistence type="predicted"/>
<comment type="caution">
    <text evidence="2">The sequence shown here is derived from an EMBL/GenBank/DDBJ whole genome shotgun (WGS) entry which is preliminary data.</text>
</comment>
<reference evidence="2 3" key="1">
    <citation type="submission" date="2015-08" db="EMBL/GenBank/DDBJ databases">
        <title>Genomes of Isolates from Cabo Rojo, PR.</title>
        <authorList>
            <person name="Sanchez-Nieves R.L."/>
            <person name="Montalvo-Rodriguez R."/>
        </authorList>
    </citation>
    <scope>NUCLEOTIDE SEQUENCE [LARGE SCALE GENOMIC DNA]</scope>
    <source>
        <strain evidence="2 3">SL3</strain>
    </source>
</reference>
<evidence type="ECO:0000313" key="2">
    <source>
        <dbReference type="EMBL" id="KOX94487.1"/>
    </source>
</evidence>
<dbReference type="Gene3D" id="3.20.20.140">
    <property type="entry name" value="Metal-dependent hydrolases"/>
    <property type="match status" value="1"/>
</dbReference>
<dbReference type="PATRIC" id="fig|1705562.3.peg.1160"/>
<dbReference type="OrthoDB" id="8791at2157"/>
<dbReference type="Gene3D" id="3.10.310.70">
    <property type="match status" value="1"/>
</dbReference>
<keyword evidence="2" id="KW-0378">Hydrolase</keyword>
<protein>
    <submittedName>
        <fullName evidence="2">Amidohydrolase</fullName>
    </submittedName>
</protein>
<organism evidence="2 3">
    <name type="scientific">Haloarcula rubripromontorii</name>
    <dbReference type="NCBI Taxonomy" id="1705562"/>
    <lineage>
        <taxon>Archaea</taxon>
        <taxon>Methanobacteriati</taxon>
        <taxon>Methanobacteriota</taxon>
        <taxon>Stenosarchaea group</taxon>
        <taxon>Halobacteria</taxon>
        <taxon>Halobacteriales</taxon>
        <taxon>Haloarculaceae</taxon>
        <taxon>Haloarcula</taxon>
    </lineage>
</organism>
<dbReference type="CDD" id="cd01300">
    <property type="entry name" value="YtcJ_like"/>
    <property type="match status" value="1"/>
</dbReference>
<keyword evidence="3" id="KW-1185">Reference proteome</keyword>
<dbReference type="PANTHER" id="PTHR22642:SF2">
    <property type="entry name" value="PROTEIN LONG AFTER FAR-RED 3"/>
    <property type="match status" value="1"/>
</dbReference>
<dbReference type="RefSeq" id="WP_053966258.1">
    <property type="nucleotide sequence ID" value="NZ_LIUF01000001.1"/>
</dbReference>
<dbReference type="AlphaFoldDB" id="A0A0M9ALJ3"/>
<accession>A0A0M9ALJ3</accession>
<name>A0A0M9ALJ3_9EURY</name>
<evidence type="ECO:0000313" key="3">
    <source>
        <dbReference type="Proteomes" id="UP000037729"/>
    </source>
</evidence>
<dbReference type="Pfam" id="PF07969">
    <property type="entry name" value="Amidohydro_3"/>
    <property type="match status" value="1"/>
</dbReference>
<dbReference type="InterPro" id="IPR033932">
    <property type="entry name" value="YtcJ-like"/>
</dbReference>
<sequence>MVDRVFTNCEVRPLSGDEPASAVAVQDGTVTAVGDPDELSTAGAETVDCRGGVLLPGFVDAHTHLDIVGRRAVEADLAGADGPADCIDRLLAADDGEGWILGFGYDESDWDGDLLRAATLDRVSAERPVAAAREDIHTVSVNHAALDVLDLPDDGVRTEDGAPTGVLVEEAAEAVFDAIAPDYTQTREYLLAAQEVALSEGITAVHDMVRQSHAPRVYRDLDTEGTLSLRVRLNYWVDHLDAVRELGLVTNHGSDRVRTGAIKTYIDGSLGAGTARLRDPYADGDGVGEWRTDPDALRRLVSEVDDAGLQFAAHAIGDAAIDALLSAIESVDAADERHRVEHAEVLTGELVERLAASPLVVSAQPNFHRWATSGGLYDERLGERRGLTNRFRDLVDAGAQLAFGSDCMPLSPLYGVQQAVTAPEPRQRLTVDEALRAYTSGAAYAGFDEDRMGTITPGSVADFTVLSASPWAVPDGEISDIAVALTVSDGDVVFDASD</sequence>
<gene>
    <name evidence="2" type="ORF">AMS69_01105</name>
</gene>
<dbReference type="STRING" id="1705562.AMS69_01105"/>
<dbReference type="InterPro" id="IPR013108">
    <property type="entry name" value="Amidohydro_3"/>
</dbReference>